<dbReference type="Proteomes" id="UP001501456">
    <property type="component" value="Unassembled WGS sequence"/>
</dbReference>
<comment type="caution">
    <text evidence="2">The sequence shown here is derived from an EMBL/GenBank/DDBJ whole genome shotgun (WGS) entry which is preliminary data.</text>
</comment>
<proteinExistence type="predicted"/>
<reference evidence="3" key="1">
    <citation type="journal article" date="2019" name="Int. J. Syst. Evol. Microbiol.">
        <title>The Global Catalogue of Microorganisms (GCM) 10K type strain sequencing project: providing services to taxonomists for standard genome sequencing and annotation.</title>
        <authorList>
            <consortium name="The Broad Institute Genomics Platform"/>
            <consortium name="The Broad Institute Genome Sequencing Center for Infectious Disease"/>
            <person name="Wu L."/>
            <person name="Ma J."/>
        </authorList>
    </citation>
    <scope>NUCLEOTIDE SEQUENCE [LARGE SCALE GENOMIC DNA]</scope>
    <source>
        <strain evidence="3">JCM 17525</strain>
    </source>
</reference>
<evidence type="ECO:0008006" key="4">
    <source>
        <dbReference type="Google" id="ProtNLM"/>
    </source>
</evidence>
<organism evidence="2 3">
    <name type="scientific">Corallibacter vietnamensis</name>
    <dbReference type="NCBI Taxonomy" id="904130"/>
    <lineage>
        <taxon>Bacteria</taxon>
        <taxon>Pseudomonadati</taxon>
        <taxon>Bacteroidota</taxon>
        <taxon>Flavobacteriia</taxon>
        <taxon>Flavobacteriales</taxon>
        <taxon>Flavobacteriaceae</taxon>
        <taxon>Corallibacter</taxon>
    </lineage>
</organism>
<gene>
    <name evidence="2" type="ORF">GCM10022271_26140</name>
</gene>
<protein>
    <recommendedName>
        <fullName evidence="4">SprT-like domain-containing protein</fullName>
    </recommendedName>
</protein>
<accession>A0ABP7HEV8</accession>
<sequence length="547" mass="62252">MKKLKNYLKLGFILYGISLLIISCQKNDDIITTEQHLEKTSLQIKIIKNKEIFSNNKLFSKLHEFSTIKNTENSQNKTVYNAVYDFYIDTDIANYIETDANHSYTFPIYRNTSSNLIENLLLSLQEDGTYKAYLIAYHFSEEQKNQVNNLQNIVGDYDLDIIELDDDFSEDIFGKMIYEDGYCVTRTVYHTNPDGTWVYTGSCPWEAIGNYEYCSSYTIDSSFPCPNSPGSGNPDNTNSTNTNPNGTDNTTHGNNNTTSNNTTPTINPEKEDCLLPVVKDSSFKNSDLDCIYKILRGDCLVLIENQSFFRKMLNGFNVVDAPLKFSVGNTNGVDYAITSGETIDFQGNSSTFYEIKSDSTLMANSSNLTKMVTLSHELIHAYMFQSLEELNIIEFNAMGEPEIPNISSLCNSFSIVPNVNLNTYTVKQRWVYLICEFNHNNPGNQQWTHSLFNTANFDVETYREKLEQLLLNEHDWDGETDVFKNEAISAFGATDWKQKVAEAASWQGLELTDGYNDYINTFSSNITQLLYINAFDNKLQTAKNECN</sequence>
<keyword evidence="3" id="KW-1185">Reference proteome</keyword>
<name>A0ABP7HEV8_9FLAO</name>
<dbReference type="PROSITE" id="PS51257">
    <property type="entry name" value="PROKAR_LIPOPROTEIN"/>
    <property type="match status" value="1"/>
</dbReference>
<feature type="compositionally biased region" description="Low complexity" evidence="1">
    <location>
        <begin position="231"/>
        <end position="265"/>
    </location>
</feature>
<evidence type="ECO:0000313" key="2">
    <source>
        <dbReference type="EMBL" id="GAA3792578.1"/>
    </source>
</evidence>
<dbReference type="RefSeq" id="WP_344731071.1">
    <property type="nucleotide sequence ID" value="NZ_BAABBI010000008.1"/>
</dbReference>
<evidence type="ECO:0000256" key="1">
    <source>
        <dbReference type="SAM" id="MobiDB-lite"/>
    </source>
</evidence>
<dbReference type="EMBL" id="BAABBI010000008">
    <property type="protein sequence ID" value="GAA3792578.1"/>
    <property type="molecule type" value="Genomic_DNA"/>
</dbReference>
<evidence type="ECO:0000313" key="3">
    <source>
        <dbReference type="Proteomes" id="UP001501456"/>
    </source>
</evidence>
<feature type="region of interest" description="Disordered" evidence="1">
    <location>
        <begin position="228"/>
        <end position="268"/>
    </location>
</feature>